<organism evidence="1 2">
    <name type="scientific">Methylobacterium iners</name>
    <dbReference type="NCBI Taxonomy" id="418707"/>
    <lineage>
        <taxon>Bacteria</taxon>
        <taxon>Pseudomonadati</taxon>
        <taxon>Pseudomonadota</taxon>
        <taxon>Alphaproteobacteria</taxon>
        <taxon>Hyphomicrobiales</taxon>
        <taxon>Methylobacteriaceae</taxon>
        <taxon>Methylobacterium</taxon>
    </lineage>
</organism>
<proteinExistence type="predicted"/>
<comment type="caution">
    <text evidence="1">The sequence shown here is derived from an EMBL/GenBank/DDBJ whole genome shotgun (WGS) entry which is preliminary data.</text>
</comment>
<dbReference type="EMBL" id="BPQP01000121">
    <property type="protein sequence ID" value="GJD97878.1"/>
    <property type="molecule type" value="Genomic_DNA"/>
</dbReference>
<evidence type="ECO:0000313" key="2">
    <source>
        <dbReference type="Proteomes" id="UP001055125"/>
    </source>
</evidence>
<protein>
    <recommendedName>
        <fullName evidence="3">Tail terminator</fullName>
    </recommendedName>
</protein>
<keyword evidence="2" id="KW-1185">Reference proteome</keyword>
<dbReference type="RefSeq" id="WP_238246918.1">
    <property type="nucleotide sequence ID" value="NZ_BPQP01000121.1"/>
</dbReference>
<dbReference type="InterPro" id="IPR009734">
    <property type="entry name" value="Myoviridae_GpU"/>
</dbReference>
<accession>A0ABQ4S7V5</accession>
<sequence length="139" mass="15086">MSIPLCAIGDAVLEVIGLNPQGFEYRSEANWPSQAVFDDDPFFQATGMGERVITLRLAARPNVMGGLDQYAILKEHHEAQDVVGYIRLAAGYVGEIGGEVGIRRLGHTEEKIAPNGVGHRHEFSIELVLLGRRSGGLFG</sequence>
<name>A0ABQ4S7V5_9HYPH</name>
<evidence type="ECO:0008006" key="3">
    <source>
        <dbReference type="Google" id="ProtNLM"/>
    </source>
</evidence>
<dbReference type="Pfam" id="PF06995">
    <property type="entry name" value="Phage_P2_GpU"/>
    <property type="match status" value="1"/>
</dbReference>
<gene>
    <name evidence="1" type="ORF">OCOJLMKI_5117</name>
</gene>
<reference evidence="1" key="1">
    <citation type="journal article" date="2021" name="Front. Microbiol.">
        <title>Comprehensive Comparative Genomics and Phenotyping of Methylobacterium Species.</title>
        <authorList>
            <person name="Alessa O."/>
            <person name="Ogura Y."/>
            <person name="Fujitani Y."/>
            <person name="Takami H."/>
            <person name="Hayashi T."/>
            <person name="Sahin N."/>
            <person name="Tani A."/>
        </authorList>
    </citation>
    <scope>NUCLEOTIDE SEQUENCE</scope>
    <source>
        <strain evidence="1">DSM 19015</strain>
    </source>
</reference>
<reference evidence="1" key="2">
    <citation type="submission" date="2021-08" db="EMBL/GenBank/DDBJ databases">
        <authorList>
            <person name="Tani A."/>
            <person name="Ola A."/>
            <person name="Ogura Y."/>
            <person name="Katsura K."/>
            <person name="Hayashi T."/>
        </authorList>
    </citation>
    <scope>NUCLEOTIDE SEQUENCE</scope>
    <source>
        <strain evidence="1">DSM 19015</strain>
    </source>
</reference>
<dbReference type="Proteomes" id="UP001055125">
    <property type="component" value="Unassembled WGS sequence"/>
</dbReference>
<evidence type="ECO:0000313" key="1">
    <source>
        <dbReference type="EMBL" id="GJD97878.1"/>
    </source>
</evidence>